<evidence type="ECO:0000256" key="1">
    <source>
        <dbReference type="SAM" id="Phobius"/>
    </source>
</evidence>
<feature type="transmembrane region" description="Helical" evidence="1">
    <location>
        <begin position="143"/>
        <end position="164"/>
    </location>
</feature>
<name>A0ABT2LJR2_9HYPH</name>
<protein>
    <submittedName>
        <fullName evidence="2">Uncharacterized protein</fullName>
    </submittedName>
</protein>
<reference evidence="2 3" key="1">
    <citation type="submission" date="2022-09" db="EMBL/GenBank/DDBJ databases">
        <title>Chelativorans salina sp. nov., a novel slightly halophilic bacterium isolated from a saline lake sediment enrichment.</title>
        <authorList>
            <person name="Gao L."/>
            <person name="Fang B.-Z."/>
            <person name="Li W.-J."/>
        </authorList>
    </citation>
    <scope>NUCLEOTIDE SEQUENCE [LARGE SCALE GENOMIC DNA]</scope>
    <source>
        <strain evidence="2 3">EGI FJ00035</strain>
    </source>
</reference>
<evidence type="ECO:0000313" key="2">
    <source>
        <dbReference type="EMBL" id="MCT7374840.1"/>
    </source>
</evidence>
<dbReference type="Proteomes" id="UP001320831">
    <property type="component" value="Unassembled WGS sequence"/>
</dbReference>
<proteinExistence type="predicted"/>
<feature type="transmembrane region" description="Helical" evidence="1">
    <location>
        <begin position="171"/>
        <end position="196"/>
    </location>
</feature>
<evidence type="ECO:0000313" key="3">
    <source>
        <dbReference type="Proteomes" id="UP001320831"/>
    </source>
</evidence>
<keyword evidence="1" id="KW-0812">Transmembrane</keyword>
<keyword evidence="1" id="KW-0472">Membrane</keyword>
<feature type="transmembrane region" description="Helical" evidence="1">
    <location>
        <begin position="103"/>
        <end position="123"/>
    </location>
</feature>
<keyword evidence="3" id="KW-1185">Reference proteome</keyword>
<sequence length="243" mass="26656">MSAPVHKLSHRDLPFTVDMLAKWKEIFAISCLVAALLVGASFAQDLILNYRANAGSSDKIWLLDVDSEQSAFTWLSIVATFAAAWLLFQAAGDAAMRGSRFKWHWYFLAALFLLLSFDEFASIHEKISAILSSRVQNTGLMYFAWAAPAGVVSLIGLAAFIPFIRSFPPRLAVLLILSAAAFLCGAVGLEMIGGSVAEIEGIESFRFRMLTNMEEGLEIAGVLIFIYVLLAYLEGAEATPHRR</sequence>
<dbReference type="RefSeq" id="WP_260901367.1">
    <property type="nucleotide sequence ID" value="NZ_JAOCZP010000002.1"/>
</dbReference>
<gene>
    <name evidence="2" type="ORF">N5A92_07295</name>
</gene>
<dbReference type="EMBL" id="JAOCZP010000002">
    <property type="protein sequence ID" value="MCT7374840.1"/>
    <property type="molecule type" value="Genomic_DNA"/>
</dbReference>
<feature type="transmembrane region" description="Helical" evidence="1">
    <location>
        <begin position="71"/>
        <end position="91"/>
    </location>
</feature>
<accession>A0ABT2LJR2</accession>
<comment type="caution">
    <text evidence="2">The sequence shown here is derived from an EMBL/GenBank/DDBJ whole genome shotgun (WGS) entry which is preliminary data.</text>
</comment>
<keyword evidence="1" id="KW-1133">Transmembrane helix</keyword>
<organism evidence="2 3">
    <name type="scientific">Chelativorans salis</name>
    <dbReference type="NCBI Taxonomy" id="2978478"/>
    <lineage>
        <taxon>Bacteria</taxon>
        <taxon>Pseudomonadati</taxon>
        <taxon>Pseudomonadota</taxon>
        <taxon>Alphaproteobacteria</taxon>
        <taxon>Hyphomicrobiales</taxon>
        <taxon>Phyllobacteriaceae</taxon>
        <taxon>Chelativorans</taxon>
    </lineage>
</organism>
<feature type="transmembrane region" description="Helical" evidence="1">
    <location>
        <begin position="216"/>
        <end position="233"/>
    </location>
</feature>